<gene>
    <name evidence="1" type="ORF">B4N89_37745</name>
</gene>
<dbReference type="InterPro" id="IPR032675">
    <property type="entry name" value="LRR_dom_sf"/>
</dbReference>
<dbReference type="Proteomes" id="UP000190037">
    <property type="component" value="Unassembled WGS sequence"/>
</dbReference>
<proteinExistence type="predicted"/>
<name>A0A1T3NMR2_9ACTN</name>
<evidence type="ECO:0000313" key="1">
    <source>
        <dbReference type="EMBL" id="OPC77975.1"/>
    </source>
</evidence>
<dbReference type="NCBIfam" id="NF038076">
    <property type="entry name" value="fam_STM4015"/>
    <property type="match status" value="1"/>
</dbReference>
<dbReference type="RefSeq" id="WP_078981067.1">
    <property type="nucleotide sequence ID" value="NZ_MWQN01000003.1"/>
</dbReference>
<dbReference type="Gene3D" id="3.80.10.10">
    <property type="entry name" value="Ribonuclease Inhibitor"/>
    <property type="match status" value="1"/>
</dbReference>
<dbReference type="EMBL" id="MWQN01000003">
    <property type="protein sequence ID" value="OPC77975.1"/>
    <property type="molecule type" value="Genomic_DNA"/>
</dbReference>
<protein>
    <recommendedName>
        <fullName evidence="3">Cytoplasmic protein</fullName>
    </recommendedName>
</protein>
<keyword evidence="2" id="KW-1185">Reference proteome</keyword>
<evidence type="ECO:0000313" key="2">
    <source>
        <dbReference type="Proteomes" id="UP000190037"/>
    </source>
</evidence>
<dbReference type="SUPFAM" id="SSF52047">
    <property type="entry name" value="RNI-like"/>
    <property type="match status" value="1"/>
</dbReference>
<dbReference type="AlphaFoldDB" id="A0A1T3NMR2"/>
<evidence type="ECO:0008006" key="3">
    <source>
        <dbReference type="Google" id="ProtNLM"/>
    </source>
</evidence>
<comment type="caution">
    <text evidence="1">The sequence shown here is derived from an EMBL/GenBank/DDBJ whole genome shotgun (WGS) entry which is preliminary data.</text>
</comment>
<dbReference type="InterPro" id="IPR047722">
    <property type="entry name" value="STM4015-like"/>
</dbReference>
<reference evidence="1 2" key="1">
    <citation type="submission" date="2017-03" db="EMBL/GenBank/DDBJ databases">
        <title>Draft genome sequence of Streptomyces scabrisporus NF3, endophyte isolated from Amphipterygium adstringens.</title>
        <authorList>
            <person name="Vazquez M."/>
            <person name="Ceapa C.D."/>
            <person name="Rodriguez Luna D."/>
            <person name="Sanchez Esquivel S."/>
        </authorList>
    </citation>
    <scope>NUCLEOTIDE SEQUENCE [LARGE SCALE GENOMIC DNA]</scope>
    <source>
        <strain evidence="1 2">NF3</strain>
    </source>
</reference>
<organism evidence="1 2">
    <name type="scientific">Embleya scabrispora</name>
    <dbReference type="NCBI Taxonomy" id="159449"/>
    <lineage>
        <taxon>Bacteria</taxon>
        <taxon>Bacillati</taxon>
        <taxon>Actinomycetota</taxon>
        <taxon>Actinomycetes</taxon>
        <taxon>Kitasatosporales</taxon>
        <taxon>Streptomycetaceae</taxon>
        <taxon>Embleya</taxon>
    </lineage>
</organism>
<accession>A0A1T3NMR2</accession>
<dbReference type="STRING" id="159449.B4N89_37745"/>
<dbReference type="OrthoDB" id="9781345at2"/>
<sequence>MSLYEFTAHFGGLPVADLQHRDSTATSTTPDHAPDAVAWRIRVDPWEHEEAEFEKLFRYFLDTVDTARVTALLCGCWSDDLSAESPALALLVEHADRFPNLRHLFLGDVVQEESEISWMGIGTLTPVLRAYPRLEELVVRGSAFDGNPDTAPALEPLRHDALRTLRFESGGLSARLVGAIGLCDLPALEDLEIWLGVSHYDGTATVDDLAELMSGVRVPALRRLGLMNSEIQDAVAAAVAAAPLTARLESLDLSMGTLGDEGVEALLAGQPLTHLKTLRVNHHFVSDTMAERLRETLRPHGVTVDISRPEELRDWGSGRYVEVAE</sequence>